<keyword evidence="2" id="KW-0472">Membrane</keyword>
<organism evidence="3 4">
    <name type="scientific">Brotaphodocola catenula</name>
    <dbReference type="NCBI Taxonomy" id="2885361"/>
    <lineage>
        <taxon>Bacteria</taxon>
        <taxon>Bacillati</taxon>
        <taxon>Bacillota</taxon>
        <taxon>Clostridia</taxon>
        <taxon>Lachnospirales</taxon>
        <taxon>Lachnospiraceae</taxon>
        <taxon>Brotaphodocola</taxon>
    </lineage>
</organism>
<accession>A0AAE3DLL8</accession>
<comment type="caution">
    <text evidence="3">The sequence shown here is derived from an EMBL/GenBank/DDBJ whole genome shotgun (WGS) entry which is preliminary data.</text>
</comment>
<keyword evidence="2" id="KW-1133">Transmembrane helix</keyword>
<evidence type="ECO:0000313" key="3">
    <source>
        <dbReference type="EMBL" id="MCC2165198.1"/>
    </source>
</evidence>
<name>A0AAE3DLL8_9FIRM</name>
<dbReference type="EMBL" id="JAJEPU010000028">
    <property type="protein sequence ID" value="MCC2165198.1"/>
    <property type="molecule type" value="Genomic_DNA"/>
</dbReference>
<proteinExistence type="predicted"/>
<evidence type="ECO:0000256" key="1">
    <source>
        <dbReference type="SAM" id="MobiDB-lite"/>
    </source>
</evidence>
<dbReference type="Proteomes" id="UP001198962">
    <property type="component" value="Unassembled WGS sequence"/>
</dbReference>
<evidence type="ECO:0000256" key="2">
    <source>
        <dbReference type="SAM" id="Phobius"/>
    </source>
</evidence>
<dbReference type="RefSeq" id="WP_308451567.1">
    <property type="nucleotide sequence ID" value="NZ_JAJEPU010000028.1"/>
</dbReference>
<keyword evidence="2" id="KW-0812">Transmembrane</keyword>
<feature type="region of interest" description="Disordered" evidence="1">
    <location>
        <begin position="215"/>
        <end position="291"/>
    </location>
</feature>
<protein>
    <submittedName>
        <fullName evidence="3">Uncharacterized protein</fullName>
    </submittedName>
</protein>
<feature type="compositionally biased region" description="Acidic residues" evidence="1">
    <location>
        <begin position="277"/>
        <end position="291"/>
    </location>
</feature>
<feature type="transmembrane region" description="Helical" evidence="2">
    <location>
        <begin position="21"/>
        <end position="42"/>
    </location>
</feature>
<sequence>MGSYQNQSSRQSSHTRRRSDGFRHVLLFYVLPFLIFNGILFYCVTTSPKLTIEVADTQDYLTTQVRVQVTSLFPVKSLEVTLDGTPLEMTQESKRSYVVTVNKNGSVEADITNINGMFGQFFDHVNVLDDVPPTFDSPKFDKDILTLNVNDSQSGVNFDSIKAVNADGQSIEPLVFDRSSGIISYKVGSNGIQITALDKAGNEVQRSYMIHKSGMAESLESSDGPLHQIGEGETETILPGGTDQNDAVISDSDKTESTTSISERSITDTDKTTTESSSEEESEDGLVLDLQ</sequence>
<gene>
    <name evidence="3" type="ORF">LKD32_09980</name>
</gene>
<reference evidence="3" key="1">
    <citation type="submission" date="2021-10" db="EMBL/GenBank/DDBJ databases">
        <title>Anaerobic single-cell dispensing facilitates the cultivation of human gut bacteria.</title>
        <authorList>
            <person name="Afrizal A."/>
        </authorList>
    </citation>
    <scope>NUCLEOTIDE SEQUENCE</scope>
    <source>
        <strain evidence="3">CLA-AA-H274</strain>
    </source>
</reference>
<evidence type="ECO:0000313" key="4">
    <source>
        <dbReference type="Proteomes" id="UP001198962"/>
    </source>
</evidence>
<keyword evidence="4" id="KW-1185">Reference proteome</keyword>
<dbReference type="AlphaFoldDB" id="A0AAE3DLL8"/>